<dbReference type="Pfam" id="PF13335">
    <property type="entry name" value="Mg_chelatase_C"/>
    <property type="match status" value="1"/>
</dbReference>
<sequence>MKRGIEHRCLSLKFFCQLEPEGKRMMQQAYDRYQYSARTFHKFLKVAMPSVQRQVMREVIDLAWCAHEAG</sequence>
<organism evidence="2 3">
    <name type="scientific">Anoxynatronum sibiricum</name>
    <dbReference type="NCBI Taxonomy" id="210623"/>
    <lineage>
        <taxon>Bacteria</taxon>
        <taxon>Bacillati</taxon>
        <taxon>Bacillota</taxon>
        <taxon>Clostridia</taxon>
        <taxon>Eubacteriales</taxon>
        <taxon>Clostridiaceae</taxon>
        <taxon>Anoxynatronum</taxon>
    </lineage>
</organism>
<keyword evidence="3" id="KW-1185">Reference proteome</keyword>
<comment type="caution">
    <text evidence="2">The sequence shown here is derived from an EMBL/GenBank/DDBJ whole genome shotgun (WGS) entry which is preliminary data.</text>
</comment>
<dbReference type="Proteomes" id="UP001407405">
    <property type="component" value="Unassembled WGS sequence"/>
</dbReference>
<evidence type="ECO:0000259" key="1">
    <source>
        <dbReference type="Pfam" id="PF13335"/>
    </source>
</evidence>
<name>A0ABU9VUB7_9CLOT</name>
<feature type="domain" description="Mg chelatase-related protein C-terminal" evidence="1">
    <location>
        <begin position="12"/>
        <end position="47"/>
    </location>
</feature>
<evidence type="ECO:0000313" key="3">
    <source>
        <dbReference type="Proteomes" id="UP001407405"/>
    </source>
</evidence>
<dbReference type="RefSeq" id="WP_343186072.1">
    <property type="nucleotide sequence ID" value="NZ_JBCITM010000008.1"/>
</dbReference>
<gene>
    <name evidence="2" type="ORF">AAIG11_09670</name>
</gene>
<accession>A0ABU9VUB7</accession>
<protein>
    <recommendedName>
        <fullName evidence="1">Mg chelatase-related protein C-terminal domain-containing protein</fullName>
    </recommendedName>
</protein>
<proteinExistence type="predicted"/>
<dbReference type="EMBL" id="JBCITM010000008">
    <property type="protein sequence ID" value="MEN1760742.1"/>
    <property type="molecule type" value="Genomic_DNA"/>
</dbReference>
<evidence type="ECO:0000313" key="2">
    <source>
        <dbReference type="EMBL" id="MEN1760742.1"/>
    </source>
</evidence>
<reference evidence="2 3" key="1">
    <citation type="submission" date="2024-04" db="EMBL/GenBank/DDBJ databases">
        <title>Genome sequencing and metabolic network reconstruction of aminoacids and betaine degradation by Anoxynatronum sibiricum.</title>
        <authorList>
            <person name="Detkova E.N."/>
            <person name="Boltjanskaja Y.V."/>
            <person name="Mardanov A.V."/>
            <person name="Kevbrin V."/>
        </authorList>
    </citation>
    <scope>NUCLEOTIDE SEQUENCE [LARGE SCALE GENOMIC DNA]</scope>
    <source>
        <strain evidence="2 3">Z-7981</strain>
    </source>
</reference>
<dbReference type="InterPro" id="IPR025158">
    <property type="entry name" value="Mg_chelat-rel_C"/>
</dbReference>